<accession>H3AKJ5</accession>
<feature type="chain" id="PRO_5003579690" evidence="6">
    <location>
        <begin position="35"/>
        <end position="633"/>
    </location>
</feature>
<feature type="transmembrane region" description="Helical" evidence="5">
    <location>
        <begin position="533"/>
        <end position="553"/>
    </location>
</feature>
<evidence type="ECO:0000313" key="8">
    <source>
        <dbReference type="Ensembl" id="ENSLACP00000010166.1"/>
    </source>
</evidence>
<reference evidence="9" key="1">
    <citation type="submission" date="2011-08" db="EMBL/GenBank/DDBJ databases">
        <title>The draft genome of Latimeria chalumnae.</title>
        <authorList>
            <person name="Di Palma F."/>
            <person name="Alfoldi J."/>
            <person name="Johnson J."/>
            <person name="Berlin A."/>
            <person name="Gnerre S."/>
            <person name="Jaffe D."/>
            <person name="MacCallum I."/>
            <person name="Young S."/>
            <person name="Walker B.J."/>
            <person name="Lander E."/>
            <person name="Lindblad-Toh K."/>
        </authorList>
    </citation>
    <scope>NUCLEOTIDE SEQUENCE [LARGE SCALE GENOMIC DNA]</scope>
    <source>
        <strain evidence="9">Wild caught</strain>
    </source>
</reference>
<evidence type="ECO:0000256" key="5">
    <source>
        <dbReference type="SAM" id="Phobius"/>
    </source>
</evidence>
<dbReference type="PANTHER" id="PTHR24373">
    <property type="entry name" value="SLIT RELATED LEUCINE-RICH REPEAT NEURONAL PROTEIN"/>
    <property type="match status" value="1"/>
</dbReference>
<protein>
    <submittedName>
        <fullName evidence="8">Leucine rich repeat containing 70</fullName>
    </submittedName>
</protein>
<evidence type="ECO:0000256" key="2">
    <source>
        <dbReference type="ARBA" id="ARBA00022729"/>
    </source>
</evidence>
<keyword evidence="5" id="KW-0812">Transmembrane</keyword>
<keyword evidence="5" id="KW-0472">Membrane</keyword>
<dbReference type="PANTHER" id="PTHR24373:SF382">
    <property type="entry name" value="LEUCINE RICH REPEAT CONTAINING 70"/>
    <property type="match status" value="1"/>
</dbReference>
<evidence type="ECO:0000313" key="9">
    <source>
        <dbReference type="Proteomes" id="UP000008672"/>
    </source>
</evidence>
<dbReference type="Proteomes" id="UP000008672">
    <property type="component" value="Unassembled WGS sequence"/>
</dbReference>
<dbReference type="Ensembl" id="ENSLACT00000010243.1">
    <property type="protein sequence ID" value="ENSLACP00000010166.1"/>
    <property type="gene ID" value="ENSLACG00000008959.1"/>
</dbReference>
<dbReference type="KEGG" id="lcm:102355697"/>
<dbReference type="FunCoup" id="H3AKJ5">
    <property type="interactions" value="45"/>
</dbReference>
<dbReference type="InterPro" id="IPR000483">
    <property type="entry name" value="Cys-rich_flank_reg_C"/>
</dbReference>
<feature type="signal peptide" evidence="6">
    <location>
        <begin position="1"/>
        <end position="34"/>
    </location>
</feature>
<dbReference type="SUPFAM" id="SSF52058">
    <property type="entry name" value="L domain-like"/>
    <property type="match status" value="1"/>
</dbReference>
<dbReference type="GO" id="GO:0005615">
    <property type="term" value="C:extracellular space"/>
    <property type="evidence" value="ECO:0007669"/>
    <property type="project" value="TreeGrafter"/>
</dbReference>
<dbReference type="FunFam" id="3.80.10.10:FF:001367">
    <property type="entry name" value="Leucine-rich repeat-containing protein 70"/>
    <property type="match status" value="1"/>
</dbReference>
<dbReference type="OrthoDB" id="6363818at2759"/>
<dbReference type="SMART" id="SM00365">
    <property type="entry name" value="LRR_SD22"/>
    <property type="match status" value="5"/>
</dbReference>
<dbReference type="AlphaFoldDB" id="H3AKJ5"/>
<dbReference type="SMART" id="SM00369">
    <property type="entry name" value="LRR_TYP"/>
    <property type="match status" value="12"/>
</dbReference>
<name>H3AKJ5_LATCH</name>
<dbReference type="FunFam" id="3.80.10.10:FF:000770">
    <property type="entry name" value="Uncharacterized protein"/>
    <property type="match status" value="1"/>
</dbReference>
<proteinExistence type="predicted"/>
<dbReference type="InterPro" id="IPR001611">
    <property type="entry name" value="Leu-rich_rpt"/>
</dbReference>
<evidence type="ECO:0000256" key="6">
    <source>
        <dbReference type="SAM" id="SignalP"/>
    </source>
</evidence>
<keyword evidence="5" id="KW-1133">Transmembrane helix</keyword>
<dbReference type="InterPro" id="IPR003591">
    <property type="entry name" value="Leu-rich_rpt_typical-subtyp"/>
</dbReference>
<dbReference type="InterPro" id="IPR050328">
    <property type="entry name" value="Dev_Immune_Receptor"/>
</dbReference>
<evidence type="ECO:0000256" key="4">
    <source>
        <dbReference type="ARBA" id="ARBA00023180"/>
    </source>
</evidence>
<gene>
    <name evidence="8" type="primary">LRRC70</name>
</gene>
<dbReference type="EMBL" id="AFYH01186755">
    <property type="status" value="NOT_ANNOTATED_CDS"/>
    <property type="molecule type" value="Genomic_DNA"/>
</dbReference>
<dbReference type="SMART" id="SM00082">
    <property type="entry name" value="LRRCT"/>
    <property type="match status" value="1"/>
</dbReference>
<organism evidence="8 9">
    <name type="scientific">Latimeria chalumnae</name>
    <name type="common">Coelacanth</name>
    <dbReference type="NCBI Taxonomy" id="7897"/>
    <lineage>
        <taxon>Eukaryota</taxon>
        <taxon>Metazoa</taxon>
        <taxon>Chordata</taxon>
        <taxon>Craniata</taxon>
        <taxon>Vertebrata</taxon>
        <taxon>Euteleostomi</taxon>
        <taxon>Coelacanthiformes</taxon>
        <taxon>Coelacanthidae</taxon>
        <taxon>Latimeria</taxon>
    </lineage>
</organism>
<dbReference type="STRING" id="7897.ENSLACP00000010166"/>
<dbReference type="GO" id="GO:0031012">
    <property type="term" value="C:extracellular matrix"/>
    <property type="evidence" value="ECO:0007669"/>
    <property type="project" value="TreeGrafter"/>
</dbReference>
<keyword evidence="2 6" id="KW-0732">Signal</keyword>
<evidence type="ECO:0000256" key="1">
    <source>
        <dbReference type="ARBA" id="ARBA00022614"/>
    </source>
</evidence>
<keyword evidence="4" id="KW-0325">Glycoprotein</keyword>
<dbReference type="GeneID" id="102355697"/>
<dbReference type="Gene3D" id="3.80.10.10">
    <property type="entry name" value="Ribonuclease Inhibitor"/>
    <property type="match status" value="2"/>
</dbReference>
<dbReference type="GeneTree" id="ENSGT00940000163637"/>
<dbReference type="eggNOG" id="KOG0619">
    <property type="taxonomic scope" value="Eukaryota"/>
</dbReference>
<evidence type="ECO:0000256" key="3">
    <source>
        <dbReference type="ARBA" id="ARBA00022737"/>
    </source>
</evidence>
<feature type="domain" description="LRRCT" evidence="7">
    <location>
        <begin position="362"/>
        <end position="411"/>
    </location>
</feature>
<evidence type="ECO:0000259" key="7">
    <source>
        <dbReference type="SMART" id="SM00082"/>
    </source>
</evidence>
<sequence length="633" mass="71601">MHGFHSSKSYLQEFLFLLLNCFFIVLLLQDHALGCSSGCQQSSRSRVQCRDLGLTYIPKNCPKSSTLLYLSGNNISYISSNDLRGLYKLSVLYLDNNGLVYIHPKAFADLKKLNFLYLNHNRIEHLDSGIFEDLLDLHYLYLQHNQIAFLPKRLFIDLVALRYLLLQKNLITVLGSGSFFGMTNLHTLNLASNRITRISSSALSQLENLKYLHLEGNNLIQIPSNAFGGLKNLKRLVLSSNPIEIIHPFAFKGLENLEYLFLENAKVKAIDKNGFAYLSNLKQLMLGHNKLHSISSNPFSPLRQLRYLQLDKNNLISIEDDTFKGLAASLKTLSLANNSLTSLHPKVLQPLVSLNYLHLSYNPWDCNCQLFALRTWLTISSLMVTIRCSNPPKLHGKSLAYVSLREFENCVTVAPVVKPALDLETLDVHRNKIVREMSRLEVATVEMNSMDLESIFTKTSESIKNVQRFTNEKYISVEQVHYATMLPLLIPVQRIPVNLTTYVEDGFTSPAATSVSLKPLKVCEQHLAKLNQVFDILLVFFILACVVVLVLIFKVFQLKQKLNTGELAGENILEYYSVYQSAQYSVTDPVQPSHVNPQFQGHTASPPADPIRTLKQAEAENQAQVILFEHSVL</sequence>
<keyword evidence="9" id="KW-1185">Reference proteome</keyword>
<dbReference type="Pfam" id="PF13855">
    <property type="entry name" value="LRR_8"/>
    <property type="match status" value="3"/>
</dbReference>
<dbReference type="InParanoid" id="H3AKJ5"/>
<reference evidence="8" key="2">
    <citation type="submission" date="2025-08" db="UniProtKB">
        <authorList>
            <consortium name="Ensembl"/>
        </authorList>
    </citation>
    <scope>IDENTIFICATION</scope>
</reference>
<keyword evidence="3" id="KW-0677">Repeat</keyword>
<dbReference type="InterPro" id="IPR032675">
    <property type="entry name" value="LRR_dom_sf"/>
</dbReference>
<dbReference type="OMA" id="QANYNPW"/>
<keyword evidence="1" id="KW-0433">Leucine-rich repeat</keyword>
<dbReference type="PROSITE" id="PS51450">
    <property type="entry name" value="LRR"/>
    <property type="match status" value="5"/>
</dbReference>
<dbReference type="HOGENOM" id="CLU_484489_0_0_1"/>
<reference evidence="8" key="3">
    <citation type="submission" date="2025-09" db="UniProtKB">
        <authorList>
            <consortium name="Ensembl"/>
        </authorList>
    </citation>
    <scope>IDENTIFICATION</scope>
</reference>